<dbReference type="OrthoDB" id="337575at2759"/>
<feature type="compositionally biased region" description="Acidic residues" evidence="10">
    <location>
        <begin position="1193"/>
        <end position="1206"/>
    </location>
</feature>
<dbReference type="SMART" id="SM00184">
    <property type="entry name" value="RING"/>
    <property type="match status" value="1"/>
</dbReference>
<feature type="compositionally biased region" description="Acidic residues" evidence="10">
    <location>
        <begin position="652"/>
        <end position="672"/>
    </location>
</feature>
<dbReference type="Gene3D" id="3.30.40.10">
    <property type="entry name" value="Zinc/RING finger domain, C3HC4 (zinc finger)"/>
    <property type="match status" value="1"/>
</dbReference>
<feature type="region of interest" description="Disordered" evidence="10">
    <location>
        <begin position="1606"/>
        <end position="1625"/>
    </location>
</feature>
<dbReference type="GO" id="GO:0061630">
    <property type="term" value="F:ubiquitin protein ligase activity"/>
    <property type="evidence" value="ECO:0007669"/>
    <property type="project" value="UniProtKB-EC"/>
</dbReference>
<feature type="coiled-coil region" evidence="9">
    <location>
        <begin position="1367"/>
        <end position="1399"/>
    </location>
</feature>
<organism evidence="12 13">
    <name type="scientific">Caenorhabditis bovis</name>
    <dbReference type="NCBI Taxonomy" id="2654633"/>
    <lineage>
        <taxon>Eukaryota</taxon>
        <taxon>Metazoa</taxon>
        <taxon>Ecdysozoa</taxon>
        <taxon>Nematoda</taxon>
        <taxon>Chromadorea</taxon>
        <taxon>Rhabditida</taxon>
        <taxon>Rhabditina</taxon>
        <taxon>Rhabditomorpha</taxon>
        <taxon>Rhabditoidea</taxon>
        <taxon>Rhabditidae</taxon>
        <taxon>Peloderinae</taxon>
        <taxon>Caenorhabditis</taxon>
    </lineage>
</organism>
<evidence type="ECO:0000256" key="2">
    <source>
        <dbReference type="ARBA" id="ARBA00004906"/>
    </source>
</evidence>
<feature type="compositionally biased region" description="Acidic residues" evidence="10">
    <location>
        <begin position="159"/>
        <end position="216"/>
    </location>
</feature>
<evidence type="ECO:0000256" key="1">
    <source>
        <dbReference type="ARBA" id="ARBA00000900"/>
    </source>
</evidence>
<feature type="domain" description="RING-type" evidence="11">
    <location>
        <begin position="45"/>
        <end position="85"/>
    </location>
</feature>
<dbReference type="GO" id="GO:0008270">
    <property type="term" value="F:zinc ion binding"/>
    <property type="evidence" value="ECO:0007669"/>
    <property type="project" value="UniProtKB-KW"/>
</dbReference>
<dbReference type="EC" id="2.3.2.27" evidence="3"/>
<feature type="compositionally biased region" description="Acidic residues" evidence="10">
    <location>
        <begin position="836"/>
        <end position="876"/>
    </location>
</feature>
<evidence type="ECO:0000256" key="4">
    <source>
        <dbReference type="ARBA" id="ARBA00022679"/>
    </source>
</evidence>
<dbReference type="SUPFAM" id="SSF57850">
    <property type="entry name" value="RING/U-box"/>
    <property type="match status" value="1"/>
</dbReference>
<feature type="compositionally biased region" description="Acidic residues" evidence="10">
    <location>
        <begin position="722"/>
        <end position="738"/>
    </location>
</feature>
<keyword evidence="5" id="KW-0479">Metal-binding</keyword>
<feature type="compositionally biased region" description="Low complexity" evidence="10">
    <location>
        <begin position="1207"/>
        <end position="1222"/>
    </location>
</feature>
<feature type="compositionally biased region" description="Acidic residues" evidence="10">
    <location>
        <begin position="511"/>
        <end position="530"/>
    </location>
</feature>
<feature type="compositionally biased region" description="Basic and acidic residues" evidence="10">
    <location>
        <begin position="298"/>
        <end position="338"/>
    </location>
</feature>
<evidence type="ECO:0000313" key="13">
    <source>
        <dbReference type="Proteomes" id="UP000494206"/>
    </source>
</evidence>
<feature type="compositionally biased region" description="Basic and acidic residues" evidence="10">
    <location>
        <begin position="768"/>
        <end position="784"/>
    </location>
</feature>
<feature type="compositionally biased region" description="Acidic residues" evidence="10">
    <location>
        <begin position="1575"/>
        <end position="1601"/>
    </location>
</feature>
<comment type="caution">
    <text evidence="12">The sequence shown here is derived from an EMBL/GenBank/DDBJ whole genome shotgun (WGS) entry which is preliminary data.</text>
</comment>
<feature type="region of interest" description="Disordered" evidence="10">
    <location>
        <begin position="1094"/>
        <end position="1234"/>
    </location>
</feature>
<keyword evidence="4" id="KW-0808">Transferase</keyword>
<feature type="region of interest" description="Disordered" evidence="10">
    <location>
        <begin position="574"/>
        <end position="877"/>
    </location>
</feature>
<dbReference type="EMBL" id="CADEPM010000002">
    <property type="protein sequence ID" value="CAB3400961.1"/>
    <property type="molecule type" value="Genomic_DNA"/>
</dbReference>
<dbReference type="PANTHER" id="PTHR46076">
    <property type="entry name" value="E3 UBIQUITIN-PROTEIN LIGASE RING1 / RING 2 FAMILY MEMBER"/>
    <property type="match status" value="1"/>
</dbReference>
<feature type="compositionally biased region" description="Acidic residues" evidence="10">
    <location>
        <begin position="231"/>
        <end position="247"/>
    </location>
</feature>
<dbReference type="PROSITE" id="PS00518">
    <property type="entry name" value="ZF_RING_1"/>
    <property type="match status" value="1"/>
</dbReference>
<feature type="compositionally biased region" description="Acidic residues" evidence="10">
    <location>
        <begin position="282"/>
        <end position="297"/>
    </location>
</feature>
<evidence type="ECO:0000256" key="8">
    <source>
        <dbReference type="PROSITE-ProRule" id="PRU00175"/>
    </source>
</evidence>
<comment type="pathway">
    <text evidence="2">Protein modification; protein ubiquitination.</text>
</comment>
<sequence>MNPTRQEGKELQLNAYDRTRTTQIKKNKRLRIEASMKHIVPNISCDICHDVVTNSVMTKKCGHRFCDQCILLCLMRAGSTCPACRSNLNSKRELKQDPRFDTIISKLLRHRSQLYLFLRKKRLCVRPRQRVYDCYLDMIKDHADYVDCSSQMPDPSNLVEEDYDSDDEESDSSDLSESVNEEDDEDEMEDDEENEEEDEEEDEENEDEEDEEDEANNEVSSNKRNEKSPSVEEEDETEDEEDEDDDEGKEKAKIHKQKNSPIKPRVTRSIARKEGRRVNVEVIEDEDEDGDEADEEMEKEREVESVDAKRNTKLDEVKPRPIREKSKSIDSGNEKDEASEIDEMECEDEEQDEVENEEQESEEDEDEEDEEEENEDEDDEDDEEYTGTEEEKRAYYLQRLERQQFDLERFILPGFRSGAITDDRFKNFMEEYLEYIDILKYGEGKIISDAEDSENEEVGKETDSEDEKEGDNENDARKKKGENVDQNKGMDPKNPQEGEEKSGGSNKELLADDISDEEVDDEEDADNNEDIDFHRYLNYQAVPRFDLCELFSLQKIGRHNEFDYDPEVMAEFEQYPRHVENDSENDSDEEKIDDKEESNCVVPIDVDEEDKNGQEQEIAGDVKDQSEENNEEDDADAKDQKNDRFEEYHYETEEELDLEDIVSTEEDGEESNSEMKDVPTSNSQDPKASNERELLKAVSGSERILEENKERSNEESSNIENLPDEEETENVSSEDDNDMNGCNSDSENREENIESEIDTIVIPTLKESAVERIKNNMEIRRQSFYEEEEDYEDEEYEDEEYLDEEEAEEEEEEQEKVKDQEDELDETEKNNVVDNVEVEEAEEKDEEEASDGAFEGENDEENDEESAVEDEDDDDSVGYLDEILQKRTFFRSKRQNYRGEYLVENFFEAEKRNNQYREEENIADILDSVSFSRVEVLNGLNGDDVWDVKLTVAHLMYKIEGIEKLERIRRGLGIPDFYNENFDGTDKIVDGNDMSSDFSELVSDEAEFVVLEYLWEQEEKKRRRKEKLQALNNAIVLSSQPNVVTVKQEVIDPSYYEIMGMVNIKMDSNLNSVKTNVHLDENECLVSNELIQMRRQEQSPTVHDSSKKTVFEEMNTESENVDKKSSHDEKANNEDESDLDSEEDDVTVEDSDEEGLEEDDDEEGEDSEEDDSDAEGAKAETGSKRKQKTDKSDVDDEEEKEIEEGANESSSLSEISESIHSGEAVESNESFSSSEKLEANLEDFNEDEEEKKLAKLLLHRDICAYFKAIIENGTSRNEILYLLNRDYNTLALKEIAQRGENPVIQSDILEHSPKPARRDEGDGRLSPETIMGNEEEAEIDVFLKDANIFCPEKKLREWTTIMKENWKDVAEKERKMQKKDQEKFEKEKAEEEKKHMMDQISKLMIPGMVLPGTELGSIKVANSSNDREPSISPVTLDIVKSIIDAATYQVAKQIDECSSTEINTGHPSNNLRNAQTDNAAEIVPNFVGTSEADGSKSDVEKEVVRNMDNSTRPFPILVKPTPLHPNSVAIGEAKDPSKQILTVSSNSKDADKESDQLINDKENVGIAREKKINEKDEDQIENNDEEDDDEESDEDFYYSDRDSEDEYFSPITYSSDSCDDDDEELKLDTEELPSLPKIPDSLMQRYKCMKLEKEKKKYRDKQWGEKLSTLRHRRQVKKRPVFVEPHLPAKIMAGTPSNAGRPKKILKNQNVQMAIVQPPLPLHQLQFQMNPPTKITAVPNFAVYNHHSNPHHNPYPSPHLANPSQPSAQILQQYQMKPQQLLLRQYPPEQHDQILLQLQAQAHAAAASAIVASSNPLQPQMQNPIARSPSVYPGMPRPTGLEMHPSIPFNNVIGQSPPQHLSHPHMFHPNQNPNFVQQQMFHHPFAGGFQQIPQPYLTGMPPYGYGQTPPHLMPGAVPWQQQINNSFKMPQMPMMNPPMTPGMPSPLPTIVPQPTIHPPSIATPAFQATVSNSTPQGHVIAATPKPLPQATPQKVPPPQPMFTIPPHSITQNPKINSEKKILLEFPLERSQSVAGRQMETNKLNENQAEVELELWPTNGFRMKRRAAGVPAEAVFCGVGGNATFFHVSRLLLSRFSGQMAQDIGAFWVFRKEDRQLKKFALANTLNDAQAFVGTQHLIIFYDEICKHTETGFDYIVNPEYVECEKSTNSL</sequence>
<dbReference type="PROSITE" id="PS50089">
    <property type="entry name" value="ZF_RING_2"/>
    <property type="match status" value="1"/>
</dbReference>
<keyword evidence="7" id="KW-0862">Zinc</keyword>
<name>A0A8S1ESS8_9PELO</name>
<feature type="compositionally biased region" description="Basic and acidic residues" evidence="10">
    <location>
        <begin position="1548"/>
        <end position="1574"/>
    </location>
</feature>
<evidence type="ECO:0000256" key="9">
    <source>
        <dbReference type="SAM" id="Coils"/>
    </source>
</evidence>
<feature type="compositionally biased region" description="Basic and acidic residues" evidence="10">
    <location>
        <begin position="221"/>
        <end position="230"/>
    </location>
</feature>
<reference evidence="12 13" key="1">
    <citation type="submission" date="2020-04" db="EMBL/GenBank/DDBJ databases">
        <authorList>
            <person name="Laetsch R D."/>
            <person name="Stevens L."/>
            <person name="Kumar S."/>
            <person name="Blaxter L. M."/>
        </authorList>
    </citation>
    <scope>NUCLEOTIDE SEQUENCE [LARGE SCALE GENOMIC DNA]</scope>
</reference>
<evidence type="ECO:0000256" key="10">
    <source>
        <dbReference type="SAM" id="MobiDB-lite"/>
    </source>
</evidence>
<feature type="region of interest" description="Disordered" evidence="10">
    <location>
        <begin position="449"/>
        <end position="533"/>
    </location>
</feature>
<dbReference type="GO" id="GO:0003682">
    <property type="term" value="F:chromatin binding"/>
    <property type="evidence" value="ECO:0007669"/>
    <property type="project" value="TreeGrafter"/>
</dbReference>
<evidence type="ECO:0000256" key="7">
    <source>
        <dbReference type="ARBA" id="ARBA00022833"/>
    </source>
</evidence>
<feature type="compositionally biased region" description="Basic and acidic residues" evidence="10">
    <location>
        <begin position="481"/>
        <end position="502"/>
    </location>
</feature>
<feature type="compositionally biased region" description="Acidic residues" evidence="10">
    <location>
        <begin position="582"/>
        <end position="591"/>
    </location>
</feature>
<feature type="compositionally biased region" description="Basic and acidic residues" evidence="10">
    <location>
        <begin position="1120"/>
        <end position="1133"/>
    </location>
</feature>
<dbReference type="Pfam" id="PF13923">
    <property type="entry name" value="zf-C3HC4_2"/>
    <property type="match status" value="1"/>
</dbReference>
<feature type="compositionally biased region" description="Basic and acidic residues" evidence="10">
    <location>
        <begin position="637"/>
        <end position="651"/>
    </location>
</feature>
<dbReference type="GO" id="GO:0031519">
    <property type="term" value="C:PcG protein complex"/>
    <property type="evidence" value="ECO:0007669"/>
    <property type="project" value="TreeGrafter"/>
</dbReference>
<feature type="compositionally biased region" description="Acidic residues" evidence="10">
    <location>
        <begin position="463"/>
        <end position="473"/>
    </location>
</feature>
<dbReference type="PANTHER" id="PTHR46076:SF3">
    <property type="entry name" value="E3 UBIQUITIN-PROTEIN LIGASE RING1"/>
    <property type="match status" value="1"/>
</dbReference>
<dbReference type="InterPro" id="IPR043540">
    <property type="entry name" value="RING1/RING2"/>
</dbReference>
<evidence type="ECO:0000256" key="6">
    <source>
        <dbReference type="ARBA" id="ARBA00022771"/>
    </source>
</evidence>
<dbReference type="GO" id="GO:0000151">
    <property type="term" value="C:ubiquitin ligase complex"/>
    <property type="evidence" value="ECO:0007669"/>
    <property type="project" value="InterPro"/>
</dbReference>
<feature type="region of interest" description="Disordered" evidence="10">
    <location>
        <begin position="150"/>
        <end position="395"/>
    </location>
</feature>
<protein>
    <recommendedName>
        <fullName evidence="3">RING-type E3 ubiquitin transferase</fullName>
        <ecNumber evidence="3">2.3.2.27</ecNumber>
    </recommendedName>
</protein>
<dbReference type="InterPro" id="IPR017907">
    <property type="entry name" value="Znf_RING_CS"/>
</dbReference>
<feature type="compositionally biased region" description="Acidic residues" evidence="10">
    <location>
        <begin position="785"/>
        <end position="826"/>
    </location>
</feature>
<evidence type="ECO:0000259" key="11">
    <source>
        <dbReference type="PROSITE" id="PS50089"/>
    </source>
</evidence>
<gene>
    <name evidence="12" type="ORF">CBOVIS_LOCUS3779</name>
</gene>
<evidence type="ECO:0000313" key="12">
    <source>
        <dbReference type="EMBL" id="CAB3400961.1"/>
    </source>
</evidence>
<feature type="compositionally biased region" description="Basic and acidic residues" evidence="10">
    <location>
        <begin position="703"/>
        <end position="714"/>
    </location>
</feature>
<proteinExistence type="predicted"/>
<keyword evidence="6 8" id="KW-0863">Zinc-finger</keyword>
<feature type="compositionally biased region" description="Acidic residues" evidence="10">
    <location>
        <begin position="627"/>
        <end position="636"/>
    </location>
</feature>
<evidence type="ECO:0000256" key="3">
    <source>
        <dbReference type="ARBA" id="ARBA00012483"/>
    </source>
</evidence>
<evidence type="ECO:0000256" key="5">
    <source>
        <dbReference type="ARBA" id="ARBA00022723"/>
    </source>
</evidence>
<keyword evidence="13" id="KW-1185">Reference proteome</keyword>
<dbReference type="InterPro" id="IPR013083">
    <property type="entry name" value="Znf_RING/FYVE/PHD"/>
</dbReference>
<comment type="catalytic activity">
    <reaction evidence="1">
        <text>S-ubiquitinyl-[E2 ubiquitin-conjugating enzyme]-L-cysteine + [acceptor protein]-L-lysine = [E2 ubiquitin-conjugating enzyme]-L-cysteine + N(6)-ubiquitinyl-[acceptor protein]-L-lysine.</text>
        <dbReference type="EC" id="2.3.2.27"/>
    </reaction>
</comment>
<dbReference type="InterPro" id="IPR001841">
    <property type="entry name" value="Znf_RING"/>
</dbReference>
<dbReference type="Proteomes" id="UP000494206">
    <property type="component" value="Unassembled WGS sequence"/>
</dbReference>
<accession>A0A8S1ESS8</accession>
<feature type="region of interest" description="Disordered" evidence="10">
    <location>
        <begin position="1544"/>
        <end position="1601"/>
    </location>
</feature>
<feature type="compositionally biased region" description="Acidic residues" evidence="10">
    <location>
        <begin position="339"/>
        <end position="388"/>
    </location>
</feature>
<feature type="compositionally biased region" description="Acidic residues" evidence="10">
    <location>
        <begin position="1134"/>
        <end position="1174"/>
    </location>
</feature>
<keyword evidence="9" id="KW-0175">Coiled coil</keyword>